<keyword evidence="2" id="KW-1185">Reference proteome</keyword>
<proteinExistence type="predicted"/>
<dbReference type="AlphaFoldDB" id="W9S7H3"/>
<organism evidence="1 2">
    <name type="scientific">Morus notabilis</name>
    <dbReference type="NCBI Taxonomy" id="981085"/>
    <lineage>
        <taxon>Eukaryota</taxon>
        <taxon>Viridiplantae</taxon>
        <taxon>Streptophyta</taxon>
        <taxon>Embryophyta</taxon>
        <taxon>Tracheophyta</taxon>
        <taxon>Spermatophyta</taxon>
        <taxon>Magnoliopsida</taxon>
        <taxon>eudicotyledons</taxon>
        <taxon>Gunneridae</taxon>
        <taxon>Pentapetalae</taxon>
        <taxon>rosids</taxon>
        <taxon>fabids</taxon>
        <taxon>Rosales</taxon>
        <taxon>Moraceae</taxon>
        <taxon>Moreae</taxon>
        <taxon>Morus</taxon>
    </lineage>
</organism>
<sequence>MSFLEVLRNLRSSSRPIFRNYPKFIFGIVCVHLDHFQICFKFGQPVFVSEVLLSCPWRKVDDDFKSIFLLHKMTSRSPSTCNLFLPPSTGLLVSFDRSLELCRLFLDVLARKKVLRTALSRSSFVVLYESALSDHVGIAANQEAIMFATPTRRTYQSSGL</sequence>
<dbReference type="EMBL" id="KE345857">
    <property type="protein sequence ID" value="EXC19337.1"/>
    <property type="molecule type" value="Genomic_DNA"/>
</dbReference>
<protein>
    <submittedName>
        <fullName evidence="1">Uncharacterized protein</fullName>
    </submittedName>
</protein>
<reference evidence="2" key="1">
    <citation type="submission" date="2013-01" db="EMBL/GenBank/DDBJ databases">
        <title>Draft Genome Sequence of a Mulberry Tree, Morus notabilis C.K. Schneid.</title>
        <authorList>
            <person name="He N."/>
            <person name="Zhao S."/>
        </authorList>
    </citation>
    <scope>NUCLEOTIDE SEQUENCE</scope>
</reference>
<evidence type="ECO:0000313" key="1">
    <source>
        <dbReference type="EMBL" id="EXC19337.1"/>
    </source>
</evidence>
<dbReference type="Proteomes" id="UP000030645">
    <property type="component" value="Unassembled WGS sequence"/>
</dbReference>
<evidence type="ECO:0000313" key="2">
    <source>
        <dbReference type="Proteomes" id="UP000030645"/>
    </source>
</evidence>
<gene>
    <name evidence="1" type="ORF">L484_002139</name>
</gene>
<name>W9S7H3_9ROSA</name>
<accession>W9S7H3</accession>